<evidence type="ECO:0000313" key="2">
    <source>
        <dbReference type="Proteomes" id="UP001224682"/>
    </source>
</evidence>
<sequence>MGINIANPAESRADLVAAMKVLLQPEWDDAAGKAALVQALYTALVGGTPEVITAAAWSPAVEDRGLEKHFTAACAITFPNDPDFPVGWNIPLSRLGAGEVTVAAAAGAVLKTHPTGTKLPGDGALVIARVIANDGTNVVWHVQGDLS</sequence>
<protein>
    <submittedName>
        <fullName evidence="1">Uncharacterized protein</fullName>
    </submittedName>
</protein>
<accession>A0ABU0B6Y8</accession>
<dbReference type="EMBL" id="JAUSUI010000001">
    <property type="protein sequence ID" value="MDQ0301354.1"/>
    <property type="molecule type" value="Genomic_DNA"/>
</dbReference>
<proteinExistence type="predicted"/>
<organism evidence="1 2">
    <name type="scientific">Ancylobacter polymorphus</name>
    <dbReference type="NCBI Taxonomy" id="223390"/>
    <lineage>
        <taxon>Bacteria</taxon>
        <taxon>Pseudomonadati</taxon>
        <taxon>Pseudomonadota</taxon>
        <taxon>Alphaproteobacteria</taxon>
        <taxon>Hyphomicrobiales</taxon>
        <taxon>Xanthobacteraceae</taxon>
        <taxon>Ancylobacter</taxon>
    </lineage>
</organism>
<keyword evidence="2" id="KW-1185">Reference proteome</keyword>
<evidence type="ECO:0000313" key="1">
    <source>
        <dbReference type="EMBL" id="MDQ0301354.1"/>
    </source>
</evidence>
<reference evidence="1 2" key="1">
    <citation type="submission" date="2023-07" db="EMBL/GenBank/DDBJ databases">
        <title>Genomic Encyclopedia of Type Strains, Phase IV (KMG-IV): sequencing the most valuable type-strain genomes for metagenomic binning, comparative biology and taxonomic classification.</title>
        <authorList>
            <person name="Goeker M."/>
        </authorList>
    </citation>
    <scope>NUCLEOTIDE SEQUENCE [LARGE SCALE GENOMIC DNA]</scope>
    <source>
        <strain evidence="1 2">DSM 2457</strain>
    </source>
</reference>
<dbReference type="RefSeq" id="WP_307017632.1">
    <property type="nucleotide sequence ID" value="NZ_JAUSUI010000001.1"/>
</dbReference>
<comment type="caution">
    <text evidence="1">The sequence shown here is derived from an EMBL/GenBank/DDBJ whole genome shotgun (WGS) entry which is preliminary data.</text>
</comment>
<dbReference type="Proteomes" id="UP001224682">
    <property type="component" value="Unassembled WGS sequence"/>
</dbReference>
<name>A0ABU0B6Y8_9HYPH</name>
<gene>
    <name evidence="1" type="ORF">J2S75_000365</name>
</gene>